<protein>
    <submittedName>
        <fullName evidence="4">Excisionase family DNA-binding protein</fullName>
    </submittedName>
</protein>
<dbReference type="SUPFAM" id="SSF56349">
    <property type="entry name" value="DNA breaking-rejoining enzymes"/>
    <property type="match status" value="1"/>
</dbReference>
<dbReference type="Pfam" id="PF12728">
    <property type="entry name" value="HTH_17"/>
    <property type="match status" value="1"/>
</dbReference>
<evidence type="ECO:0000259" key="3">
    <source>
        <dbReference type="Pfam" id="PF12728"/>
    </source>
</evidence>
<reference evidence="5" key="1">
    <citation type="journal article" date="2019" name="Int. J. Syst. Evol. Microbiol.">
        <title>The Global Catalogue of Microorganisms (GCM) 10K type strain sequencing project: providing services to taxonomists for standard genome sequencing and annotation.</title>
        <authorList>
            <consortium name="The Broad Institute Genomics Platform"/>
            <consortium name="The Broad Institute Genome Sequencing Center for Infectious Disease"/>
            <person name="Wu L."/>
            <person name="Ma J."/>
        </authorList>
    </citation>
    <scope>NUCLEOTIDE SEQUENCE [LARGE SCALE GENOMIC DNA]</scope>
    <source>
        <strain evidence="5">IBRC-M 10906</strain>
    </source>
</reference>
<feature type="compositionally biased region" description="Basic and acidic residues" evidence="2">
    <location>
        <begin position="365"/>
        <end position="374"/>
    </location>
</feature>
<gene>
    <name evidence="4" type="ORF">ACFS2C_27455</name>
</gene>
<feature type="compositionally biased region" description="Basic and acidic residues" evidence="2">
    <location>
        <begin position="283"/>
        <end position="296"/>
    </location>
</feature>
<name>A0ABW5WJA1_9PSEU</name>
<feature type="compositionally biased region" description="Basic and acidic residues" evidence="2">
    <location>
        <begin position="137"/>
        <end position="148"/>
    </location>
</feature>
<feature type="compositionally biased region" description="Low complexity" evidence="2">
    <location>
        <begin position="311"/>
        <end position="324"/>
    </location>
</feature>
<keyword evidence="5" id="KW-1185">Reference proteome</keyword>
<dbReference type="GO" id="GO:0003677">
    <property type="term" value="F:DNA binding"/>
    <property type="evidence" value="ECO:0007669"/>
    <property type="project" value="UniProtKB-KW"/>
</dbReference>
<dbReference type="NCBIfam" id="TIGR01764">
    <property type="entry name" value="excise"/>
    <property type="match status" value="1"/>
</dbReference>
<evidence type="ECO:0000256" key="2">
    <source>
        <dbReference type="SAM" id="MobiDB-lite"/>
    </source>
</evidence>
<dbReference type="RefSeq" id="WP_377394911.1">
    <property type="nucleotide sequence ID" value="NZ_JBHSAN010000054.1"/>
</dbReference>
<comment type="caution">
    <text evidence="4">The sequence shown here is derived from an EMBL/GenBank/DDBJ whole genome shotgun (WGS) entry which is preliminary data.</text>
</comment>
<dbReference type="InterPro" id="IPR010998">
    <property type="entry name" value="Integrase_recombinase_N"/>
</dbReference>
<sequence>MATAHEISQLAATLAKLAEAIAAQEARPAAEPPRPVPKRVLLTVEEAAEYLGVGRTLMYQLIREGEIATVQIHRLPRVPREEIDAYAGSHSRGTERRLGGSMPRKKQGRNSNGESSLYLGSDKRWHGRVTVGVKDNGQPDRRHVSAKERAEVVRKVRELERKRDAGTVQKAGTSWTVAQWLDHWLNDIAVMTTTENGWDAYHYAVKHLVPGVGAHRLTKLAPHHLESRYRKMLANGARKGTVHQVHRTIRAPLNDAAARDFLTKNPAKVAKAPTPDDEEIEPFSERRDSSAVHGGEEGAQLDSMDHRYRTRPSSGRSTRPSVVGPGLRGTDLKVRRSQLRPKCRHGCEQPCGRKYAGHCPQRINIRPETKDTKSKAVSGSSVYPRR</sequence>
<dbReference type="InterPro" id="IPR010093">
    <property type="entry name" value="SinI_DNA-bd"/>
</dbReference>
<dbReference type="InterPro" id="IPR041657">
    <property type="entry name" value="HTH_17"/>
</dbReference>
<dbReference type="InterPro" id="IPR011010">
    <property type="entry name" value="DNA_brk_join_enz"/>
</dbReference>
<dbReference type="InterPro" id="IPR038148">
    <property type="entry name" value="Tn1545/Tn916_Xis"/>
</dbReference>
<proteinExistence type="predicted"/>
<keyword evidence="1 4" id="KW-0238">DNA-binding</keyword>
<dbReference type="Proteomes" id="UP001597478">
    <property type="component" value="Unassembled WGS sequence"/>
</dbReference>
<dbReference type="Gene3D" id="1.10.150.130">
    <property type="match status" value="1"/>
</dbReference>
<organism evidence="4 5">
    <name type="scientific">Prauserella oleivorans</name>
    <dbReference type="NCBI Taxonomy" id="1478153"/>
    <lineage>
        <taxon>Bacteria</taxon>
        <taxon>Bacillati</taxon>
        <taxon>Actinomycetota</taxon>
        <taxon>Actinomycetes</taxon>
        <taxon>Pseudonocardiales</taxon>
        <taxon>Pseudonocardiaceae</taxon>
        <taxon>Prauserella</taxon>
    </lineage>
</organism>
<feature type="domain" description="Helix-turn-helix" evidence="3">
    <location>
        <begin position="41"/>
        <end position="88"/>
    </location>
</feature>
<feature type="region of interest" description="Disordered" evidence="2">
    <location>
        <begin position="83"/>
        <end position="148"/>
    </location>
</feature>
<dbReference type="Gene3D" id="3.90.105.50">
    <property type="match status" value="1"/>
</dbReference>
<evidence type="ECO:0000313" key="4">
    <source>
        <dbReference type="EMBL" id="MFD2803135.1"/>
    </source>
</evidence>
<evidence type="ECO:0000256" key="1">
    <source>
        <dbReference type="ARBA" id="ARBA00023125"/>
    </source>
</evidence>
<feature type="compositionally biased region" description="Polar residues" evidence="2">
    <location>
        <begin position="375"/>
        <end position="386"/>
    </location>
</feature>
<evidence type="ECO:0000313" key="5">
    <source>
        <dbReference type="Proteomes" id="UP001597478"/>
    </source>
</evidence>
<accession>A0ABW5WJA1</accession>
<dbReference type="EMBL" id="JBHUOF010000049">
    <property type="protein sequence ID" value="MFD2803135.1"/>
    <property type="molecule type" value="Genomic_DNA"/>
</dbReference>
<feature type="region of interest" description="Disordered" evidence="2">
    <location>
        <begin position="362"/>
        <end position="386"/>
    </location>
</feature>
<feature type="region of interest" description="Disordered" evidence="2">
    <location>
        <begin position="264"/>
        <end position="329"/>
    </location>
</feature>